<dbReference type="GO" id="GO:0003677">
    <property type="term" value="F:DNA binding"/>
    <property type="evidence" value="ECO:0007669"/>
    <property type="project" value="UniProtKB-KW"/>
</dbReference>
<protein>
    <recommendedName>
        <fullName evidence="6">X-box-binding protein 1</fullName>
    </recommendedName>
</protein>
<feature type="compositionally biased region" description="Basic and acidic residues" evidence="7">
    <location>
        <begin position="240"/>
        <end position="257"/>
    </location>
</feature>
<evidence type="ECO:0000256" key="3">
    <source>
        <dbReference type="ARBA" id="ARBA00023125"/>
    </source>
</evidence>
<keyword evidence="2" id="KW-0805">Transcription regulation</keyword>
<keyword evidence="8" id="KW-0812">Transmembrane</keyword>
<evidence type="ECO:0000256" key="7">
    <source>
        <dbReference type="SAM" id="MobiDB-lite"/>
    </source>
</evidence>
<evidence type="ECO:0000313" key="10">
    <source>
        <dbReference type="EMBL" id="KAL3101959.1"/>
    </source>
</evidence>
<keyword evidence="8" id="KW-0472">Membrane</keyword>
<dbReference type="InterPro" id="IPR046347">
    <property type="entry name" value="bZIP_sf"/>
</dbReference>
<dbReference type="SUPFAM" id="SSF57959">
    <property type="entry name" value="Leucine zipper domain"/>
    <property type="match status" value="1"/>
</dbReference>
<evidence type="ECO:0000256" key="4">
    <source>
        <dbReference type="ARBA" id="ARBA00023163"/>
    </source>
</evidence>
<dbReference type="PANTHER" id="PTHR46542">
    <property type="entry name" value="X-BOX BINDING PROTEIN 1"/>
    <property type="match status" value="1"/>
</dbReference>
<organism evidence="10 11">
    <name type="scientific">Heterodera schachtii</name>
    <name type="common">Sugarbeet cyst nematode worm</name>
    <name type="synonym">Tylenchus schachtii</name>
    <dbReference type="NCBI Taxonomy" id="97005"/>
    <lineage>
        <taxon>Eukaryota</taxon>
        <taxon>Metazoa</taxon>
        <taxon>Ecdysozoa</taxon>
        <taxon>Nematoda</taxon>
        <taxon>Chromadorea</taxon>
        <taxon>Rhabditida</taxon>
        <taxon>Tylenchina</taxon>
        <taxon>Tylenchomorpha</taxon>
        <taxon>Tylenchoidea</taxon>
        <taxon>Heteroderidae</taxon>
        <taxon>Heteroderinae</taxon>
        <taxon>Heterodera</taxon>
    </lineage>
</organism>
<proteinExistence type="predicted"/>
<reference evidence="10 11" key="1">
    <citation type="submission" date="2024-10" db="EMBL/GenBank/DDBJ databases">
        <authorList>
            <person name="Kim D."/>
        </authorList>
    </citation>
    <scope>NUCLEOTIDE SEQUENCE [LARGE SCALE GENOMIC DNA]</scope>
    <source>
        <strain evidence="10">Taebaek</strain>
    </source>
</reference>
<comment type="caution">
    <text evidence="10">The sequence shown here is derived from an EMBL/GenBank/DDBJ whole genome shotgun (WGS) entry which is preliminary data.</text>
</comment>
<dbReference type="CDD" id="cd14691">
    <property type="entry name" value="bZIP_XBP1"/>
    <property type="match status" value="1"/>
</dbReference>
<dbReference type="PANTHER" id="PTHR46542:SF1">
    <property type="entry name" value="X-BOX BINDING PROTEIN 1"/>
    <property type="match status" value="1"/>
</dbReference>
<keyword evidence="5" id="KW-0539">Nucleus</keyword>
<dbReference type="EMBL" id="JBICCN010000026">
    <property type="protein sequence ID" value="KAL3101959.1"/>
    <property type="molecule type" value="Genomic_DNA"/>
</dbReference>
<feature type="compositionally biased region" description="Low complexity" evidence="7">
    <location>
        <begin position="472"/>
        <end position="493"/>
    </location>
</feature>
<evidence type="ECO:0000256" key="6">
    <source>
        <dbReference type="ARBA" id="ARBA00040165"/>
    </source>
</evidence>
<feature type="region of interest" description="Disordered" evidence="7">
    <location>
        <begin position="224"/>
        <end position="265"/>
    </location>
</feature>
<evidence type="ECO:0000256" key="1">
    <source>
        <dbReference type="ARBA" id="ARBA00022843"/>
    </source>
</evidence>
<feature type="domain" description="BZIP" evidence="9">
    <location>
        <begin position="160"/>
        <end position="223"/>
    </location>
</feature>
<accession>A0ABD2KGS7</accession>
<feature type="transmembrane region" description="Helical" evidence="8">
    <location>
        <begin position="839"/>
        <end position="859"/>
    </location>
</feature>
<name>A0ABD2KGS7_HETSC</name>
<dbReference type="PROSITE" id="PS00036">
    <property type="entry name" value="BZIP_BASIC"/>
    <property type="match status" value="1"/>
</dbReference>
<keyword evidence="11" id="KW-1185">Reference proteome</keyword>
<evidence type="ECO:0000256" key="5">
    <source>
        <dbReference type="ARBA" id="ARBA00023242"/>
    </source>
</evidence>
<feature type="compositionally biased region" description="Low complexity" evidence="7">
    <location>
        <begin position="303"/>
        <end position="312"/>
    </location>
</feature>
<evidence type="ECO:0000259" key="9">
    <source>
        <dbReference type="PROSITE" id="PS50217"/>
    </source>
</evidence>
<dbReference type="Proteomes" id="UP001620645">
    <property type="component" value="Unassembled WGS sequence"/>
</dbReference>
<dbReference type="AlphaFoldDB" id="A0ABD2KGS7"/>
<dbReference type="Gene3D" id="1.20.5.170">
    <property type="match status" value="1"/>
</dbReference>
<feature type="region of interest" description="Disordered" evidence="7">
    <location>
        <begin position="1"/>
        <end position="21"/>
    </location>
</feature>
<feature type="region of interest" description="Disordered" evidence="7">
    <location>
        <begin position="164"/>
        <end position="185"/>
    </location>
</feature>
<keyword evidence="3" id="KW-0238">DNA-binding</keyword>
<dbReference type="PROSITE" id="PS50217">
    <property type="entry name" value="BZIP"/>
    <property type="match status" value="1"/>
</dbReference>
<evidence type="ECO:0000313" key="11">
    <source>
        <dbReference type="Proteomes" id="UP001620645"/>
    </source>
</evidence>
<evidence type="ECO:0000256" key="2">
    <source>
        <dbReference type="ARBA" id="ARBA00023015"/>
    </source>
</evidence>
<keyword evidence="1" id="KW-0832">Ubl conjugation</keyword>
<evidence type="ECO:0000256" key="8">
    <source>
        <dbReference type="SAM" id="Phobius"/>
    </source>
</evidence>
<feature type="transmembrane region" description="Helical" evidence="8">
    <location>
        <begin position="865"/>
        <end position="891"/>
    </location>
</feature>
<feature type="transmembrane region" description="Helical" evidence="8">
    <location>
        <begin position="682"/>
        <end position="700"/>
    </location>
</feature>
<keyword evidence="4" id="KW-0804">Transcription</keyword>
<dbReference type="SMART" id="SM00338">
    <property type="entry name" value="BRLZ"/>
    <property type="match status" value="1"/>
</dbReference>
<dbReference type="InterPro" id="IPR052470">
    <property type="entry name" value="ER_Stress-Reg_TF"/>
</dbReference>
<keyword evidence="8" id="KW-1133">Transmembrane helix</keyword>
<feature type="region of interest" description="Disordered" evidence="7">
    <location>
        <begin position="472"/>
        <end position="501"/>
    </location>
</feature>
<dbReference type="InterPro" id="IPR004827">
    <property type="entry name" value="bZIP"/>
</dbReference>
<gene>
    <name evidence="10" type="ORF">niasHS_003368</name>
</gene>
<feature type="region of interest" description="Disordered" evidence="7">
    <location>
        <begin position="294"/>
        <end position="336"/>
    </location>
</feature>
<sequence length="920" mass="102600">MATRNNSSPYILPRRTPNSARPGTFITTRNLSALHIQPRPTPFLSGTISKSSPQPLRVVGRIIDPMALGSSRQILLAPSSTVLSPAEQFSSVQPVVHDNFHRPLSRQQRTPLFKLGQDQSEEDEFDLDEMHRLLDESAGYRAQEMSLPRRRERLNNLSQEEKINRRKHKNRIAAQAARDRKKVNTHRLEESLRRALVEIGRLRGEVNLLRGENTRLEAENQTIRFGKEKSTGPDQGNTDTFERHNSKHEPSNYEENHLAPQRKMQRQFRPQPMLNHHQQTIDMKPSFLVRPAEQMKKADGVGQRDSQGQQKQRQWKAKTSGEEGVRDGMCGQSAHGAVAGGEDVELQKIFDELFEDFDFPVDVDRFCNEVIEEGIAESSDAFGAVKTDAAQQQPTNCGNGCMPPTDATESQAESSTQAAYDEQCEFGWEQCRVGGGQQQQHHGLRSRTAVAAALSPHNYFAHLSPQTPSSSACASVSTFSSEPNPSSNNSPSPTYQKVPSPCLSSHSTFIDEFASPAFEDDQHNFVHFRQIDSETDPLFNSSVKQEYFEQFDEHSPITTSFGFGESMDWNNGFDSLGAEESCTLGEEAVMAVNEEPNGDYGHQQSLLDGDDPISFYEKNFVDTKPESTLYPIRRCQSHRQLSLSTIFYDLLTDGCVGKYYKGTNTSDAFAFRCFDQLKSRSLPLIFIFLLTIHLLFAEIASEKSSKETLKNSLVQNSPKSDFNFLFQQRSTQKTAFIRHNYASSVANGQSQQHSRHRRRIPTGIIGKLIAKLSGKTGKIAATASKSDDIFVGTAKAERIPNRGTAPGRYYKSRGFDPPPFVSYAAPAGSEAAKRTRANALTGTKMALAAAGVGTGIWYFGAENAALYVAFIVGGVLIVLILALSLLFYLFLCRKRKKGYYAVNDQLASAFAKKVLFYLFC</sequence>